<keyword evidence="3" id="KW-1185">Reference proteome</keyword>
<proteinExistence type="predicted"/>
<dbReference type="Proteomes" id="UP001163046">
    <property type="component" value="Unassembled WGS sequence"/>
</dbReference>
<organism evidence="2 3">
    <name type="scientific">Desmophyllum pertusum</name>
    <dbReference type="NCBI Taxonomy" id="174260"/>
    <lineage>
        <taxon>Eukaryota</taxon>
        <taxon>Metazoa</taxon>
        <taxon>Cnidaria</taxon>
        <taxon>Anthozoa</taxon>
        <taxon>Hexacorallia</taxon>
        <taxon>Scleractinia</taxon>
        <taxon>Caryophylliina</taxon>
        <taxon>Caryophylliidae</taxon>
        <taxon>Desmophyllum</taxon>
    </lineage>
</organism>
<feature type="compositionally biased region" description="Basic and acidic residues" evidence="1">
    <location>
        <begin position="37"/>
        <end position="51"/>
    </location>
</feature>
<dbReference type="AlphaFoldDB" id="A0A9W9YRR4"/>
<evidence type="ECO:0000313" key="3">
    <source>
        <dbReference type="Proteomes" id="UP001163046"/>
    </source>
</evidence>
<comment type="caution">
    <text evidence="2">The sequence shown here is derived from an EMBL/GenBank/DDBJ whole genome shotgun (WGS) entry which is preliminary data.</text>
</comment>
<name>A0A9W9YRR4_9CNID</name>
<protein>
    <submittedName>
        <fullName evidence="2">Uncharacterized protein</fullName>
    </submittedName>
</protein>
<reference evidence="2" key="1">
    <citation type="submission" date="2023-01" db="EMBL/GenBank/DDBJ databases">
        <title>Genome assembly of the deep-sea coral Lophelia pertusa.</title>
        <authorList>
            <person name="Herrera S."/>
            <person name="Cordes E."/>
        </authorList>
    </citation>
    <scope>NUCLEOTIDE SEQUENCE</scope>
    <source>
        <strain evidence="2">USNM1676648</strain>
        <tissue evidence="2">Polyp</tissue>
    </source>
</reference>
<gene>
    <name evidence="2" type="ORF">OS493_007642</name>
</gene>
<dbReference type="EMBL" id="MU827304">
    <property type="protein sequence ID" value="KAJ7365005.1"/>
    <property type="molecule type" value="Genomic_DNA"/>
</dbReference>
<evidence type="ECO:0000256" key="1">
    <source>
        <dbReference type="SAM" id="MobiDB-lite"/>
    </source>
</evidence>
<feature type="region of interest" description="Disordered" evidence="1">
    <location>
        <begin position="1"/>
        <end position="72"/>
    </location>
</feature>
<evidence type="ECO:0000313" key="2">
    <source>
        <dbReference type="EMBL" id="KAJ7365005.1"/>
    </source>
</evidence>
<sequence>MNGVRTRPKSVTETSMSAEESVDERGDRAGARLHAARKNESGRIGARRDLSESTGTILHGKGNELPSAGDSIEENDNIANVTRSKSLKRGSARQGNKYRVRRIRVKSVRRYGRDCSVPEWSVP</sequence>
<feature type="compositionally biased region" description="Polar residues" evidence="1">
    <location>
        <begin position="9"/>
        <end position="18"/>
    </location>
</feature>
<accession>A0A9W9YRR4</accession>